<name>A0A9Q1K4T8_9CARY</name>
<keyword evidence="5" id="KW-1185">Reference proteome</keyword>
<dbReference type="SMART" id="SM01205">
    <property type="entry name" value="FKS1_dom1"/>
    <property type="match status" value="1"/>
</dbReference>
<evidence type="ECO:0000313" key="4">
    <source>
        <dbReference type="EMBL" id="KAJ8436778.1"/>
    </source>
</evidence>
<protein>
    <recommendedName>
        <fullName evidence="3">1,3-beta-glucan synthase component FKS1-like domain-containing protein</fullName>
    </recommendedName>
</protein>
<dbReference type="OrthoDB" id="783370at2759"/>
<dbReference type="Pfam" id="PF14288">
    <property type="entry name" value="FKS1_dom1"/>
    <property type="match status" value="1"/>
</dbReference>
<evidence type="ECO:0000256" key="1">
    <source>
        <dbReference type="ARBA" id="ARBA00004308"/>
    </source>
</evidence>
<dbReference type="Proteomes" id="UP001153076">
    <property type="component" value="Unassembled WGS sequence"/>
</dbReference>
<comment type="caution">
    <text evidence="4">The sequence shown here is derived from an EMBL/GenBank/DDBJ whole genome shotgun (WGS) entry which is preliminary data.</text>
</comment>
<accession>A0A9Q1K4T8</accession>
<dbReference type="GO" id="GO:0046527">
    <property type="term" value="F:glucosyltransferase activity"/>
    <property type="evidence" value="ECO:0007669"/>
    <property type="project" value="TreeGrafter"/>
</dbReference>
<keyword evidence="2" id="KW-0472">Membrane</keyword>
<dbReference type="PANTHER" id="PTHR12741:SF47">
    <property type="entry name" value="CALLOSE SYNTHASE 9"/>
    <property type="match status" value="1"/>
</dbReference>
<comment type="subcellular location">
    <subcellularLocation>
        <location evidence="1">Endomembrane system</location>
    </subcellularLocation>
</comment>
<evidence type="ECO:0000256" key="2">
    <source>
        <dbReference type="ARBA" id="ARBA00023136"/>
    </source>
</evidence>
<dbReference type="AlphaFoldDB" id="A0A9Q1K4T8"/>
<gene>
    <name evidence="4" type="ORF">Cgig2_032006</name>
</gene>
<organism evidence="4 5">
    <name type="scientific">Carnegiea gigantea</name>
    <dbReference type="NCBI Taxonomy" id="171969"/>
    <lineage>
        <taxon>Eukaryota</taxon>
        <taxon>Viridiplantae</taxon>
        <taxon>Streptophyta</taxon>
        <taxon>Embryophyta</taxon>
        <taxon>Tracheophyta</taxon>
        <taxon>Spermatophyta</taxon>
        <taxon>Magnoliopsida</taxon>
        <taxon>eudicotyledons</taxon>
        <taxon>Gunneridae</taxon>
        <taxon>Pentapetalae</taxon>
        <taxon>Caryophyllales</taxon>
        <taxon>Cactineae</taxon>
        <taxon>Cactaceae</taxon>
        <taxon>Cactoideae</taxon>
        <taxon>Echinocereeae</taxon>
        <taxon>Carnegiea</taxon>
    </lineage>
</organism>
<dbReference type="InterPro" id="IPR026899">
    <property type="entry name" value="FKS1-like_dom1"/>
</dbReference>
<proteinExistence type="predicted"/>
<dbReference type="GO" id="GO:0012505">
    <property type="term" value="C:endomembrane system"/>
    <property type="evidence" value="ECO:0007669"/>
    <property type="project" value="UniProtKB-SubCell"/>
</dbReference>
<sequence>MSRPEELWERLVRAALRSARGGTDAYGRPTTGIAGNVPSSLANSRVIDDILRAADEIQDDDPNVARILCEHAYSMAQNLDPNSEGRGVLQFKTGLMSVIKQKLAKREAGSIDRSQDIARLQEFYRKYREKHNVDQLREDEMKLRESGAFSGNLGELERKTRKRKRIFATLKILGDVLEQMTREVSPEDAERLIPEELKRVMQSDAAMTEDLIAYNIIPLDTTSITNRIVALPEVRAAVSALKDIRGVPKLPADFVPPVRSPDMLDFLQYVFGFQLLTVTDNWQKDNVSNQREHIIHLLANEQSRLRIPDDTEPKLDEAAVQGVFLKSLDNYIKWCNYLVLQPVWSNLESVNKEKKLLFVSLYFLVWGEAANIRFLPECLCYIFHHMAREMDEILREQITKQAESCKTEDGVSFLEKVISPLYEVVAAKVDKTPAPRPRGEIQL</sequence>
<evidence type="ECO:0000313" key="5">
    <source>
        <dbReference type="Proteomes" id="UP001153076"/>
    </source>
</evidence>
<dbReference type="InterPro" id="IPR023175">
    <property type="entry name" value="Vta1/CALS_N_sf"/>
</dbReference>
<dbReference type="GO" id="GO:0005886">
    <property type="term" value="C:plasma membrane"/>
    <property type="evidence" value="ECO:0007669"/>
    <property type="project" value="TreeGrafter"/>
</dbReference>
<reference evidence="4" key="1">
    <citation type="submission" date="2022-04" db="EMBL/GenBank/DDBJ databases">
        <title>Carnegiea gigantea Genome sequencing and assembly v2.</title>
        <authorList>
            <person name="Copetti D."/>
            <person name="Sanderson M.J."/>
            <person name="Burquez A."/>
            <person name="Wojciechowski M.F."/>
        </authorList>
    </citation>
    <scope>NUCLEOTIDE SEQUENCE</scope>
    <source>
        <strain evidence="4">SGP5-SGP5p</strain>
        <tissue evidence="4">Aerial part</tissue>
    </source>
</reference>
<dbReference type="Gene3D" id="1.25.40.270">
    <property type="entry name" value="Vacuolar protein sorting-associated protein vta1"/>
    <property type="match status" value="1"/>
</dbReference>
<dbReference type="EMBL" id="JAKOGI010000328">
    <property type="protein sequence ID" value="KAJ8436778.1"/>
    <property type="molecule type" value="Genomic_DNA"/>
</dbReference>
<dbReference type="PANTHER" id="PTHR12741">
    <property type="entry name" value="LYST-INTERACTING PROTEIN LIP5 DOPAMINE RESPONSIVE PROTEIN DRG-1"/>
    <property type="match status" value="1"/>
</dbReference>
<evidence type="ECO:0000259" key="3">
    <source>
        <dbReference type="SMART" id="SM01205"/>
    </source>
</evidence>
<feature type="domain" description="1,3-beta-glucan synthase component FKS1-like" evidence="3">
    <location>
        <begin position="353"/>
        <end position="439"/>
    </location>
</feature>